<proteinExistence type="predicted"/>
<reference evidence="1" key="1">
    <citation type="submission" date="2015-11" db="EMBL/GenBank/DDBJ databases">
        <title>De novo transcriptome assembly of four potential Pierce s Disease insect vectors from Arizona vineyards.</title>
        <authorList>
            <person name="Tassone E.E."/>
        </authorList>
    </citation>
    <scope>NUCLEOTIDE SEQUENCE</scope>
</reference>
<dbReference type="AlphaFoldDB" id="A0A1B6I0Z1"/>
<name>A0A1B6I0Z1_9HEMI</name>
<accession>A0A1B6I0Z1</accession>
<dbReference type="EMBL" id="GECU01027089">
    <property type="protein sequence ID" value="JAS80617.1"/>
    <property type="molecule type" value="Transcribed_RNA"/>
</dbReference>
<organism evidence="1">
    <name type="scientific">Homalodisca liturata</name>
    <dbReference type="NCBI Taxonomy" id="320908"/>
    <lineage>
        <taxon>Eukaryota</taxon>
        <taxon>Metazoa</taxon>
        <taxon>Ecdysozoa</taxon>
        <taxon>Arthropoda</taxon>
        <taxon>Hexapoda</taxon>
        <taxon>Insecta</taxon>
        <taxon>Pterygota</taxon>
        <taxon>Neoptera</taxon>
        <taxon>Paraneoptera</taxon>
        <taxon>Hemiptera</taxon>
        <taxon>Auchenorrhyncha</taxon>
        <taxon>Membracoidea</taxon>
        <taxon>Cicadellidae</taxon>
        <taxon>Cicadellinae</taxon>
        <taxon>Proconiini</taxon>
        <taxon>Homalodisca</taxon>
    </lineage>
</organism>
<feature type="non-terminal residue" evidence="1">
    <location>
        <position position="1"/>
    </location>
</feature>
<protein>
    <submittedName>
        <fullName evidence="1">Uncharacterized protein</fullName>
    </submittedName>
</protein>
<gene>
    <name evidence="1" type="ORF">g.6508</name>
</gene>
<sequence>EKRVEFSPQLPKMSVVQAKEPSLSAPSGENLRLGSYDLTLLLLMDTAQEESLADEIAKECAHYKFSLIALQGCTRDFMKMLVDRLNHLHGGYKPLHCFGFKHKQVVNPGLVTIYNEKELSLIEAKKSFMAKHPYFKALCTDYSSLPLKEYFFNLEDTKIGDSRAKKLSDNLALLSYFAFKNSHIR</sequence>
<feature type="non-terminal residue" evidence="1">
    <location>
        <position position="185"/>
    </location>
</feature>
<evidence type="ECO:0000313" key="1">
    <source>
        <dbReference type="EMBL" id="JAS80617.1"/>
    </source>
</evidence>